<name>A0A1E7FPR3_9STRA</name>
<feature type="compositionally biased region" description="Low complexity" evidence="1">
    <location>
        <begin position="20"/>
        <end position="34"/>
    </location>
</feature>
<evidence type="ECO:0000313" key="2">
    <source>
        <dbReference type="EMBL" id="OEU20148.1"/>
    </source>
</evidence>
<dbReference type="OrthoDB" id="10470693at2759"/>
<sequence>MQQRNNEHAIGNGRDDRYNPPLSSSSSSSPSPSPSSDGCACFSFEASLHNLPRTLYNEIELVFPDIASQVKYDKQRNDKMRIMNNNDDNKREYFVIPTYHIAQHSILELNDKTENERLTIFLRFKDHFATDFYNLLKQKDQYALLDIPDIDGSASTLFSSNGDSSGNYSSTIYDEVASTRSILGYSTFLYCGLQIVSHPCYGYEKLAIHTIIIYSRLTDVKETYMELFKRYNINDESNQIESIEVQPARTHAGRDLTRLDLCTK</sequence>
<dbReference type="Proteomes" id="UP000095751">
    <property type="component" value="Unassembled WGS sequence"/>
</dbReference>
<keyword evidence="3" id="KW-1185">Reference proteome</keyword>
<protein>
    <submittedName>
        <fullName evidence="2">Uncharacterized protein</fullName>
    </submittedName>
</protein>
<evidence type="ECO:0000256" key="1">
    <source>
        <dbReference type="SAM" id="MobiDB-lite"/>
    </source>
</evidence>
<proteinExistence type="predicted"/>
<organism evidence="2 3">
    <name type="scientific">Fragilariopsis cylindrus CCMP1102</name>
    <dbReference type="NCBI Taxonomy" id="635003"/>
    <lineage>
        <taxon>Eukaryota</taxon>
        <taxon>Sar</taxon>
        <taxon>Stramenopiles</taxon>
        <taxon>Ochrophyta</taxon>
        <taxon>Bacillariophyta</taxon>
        <taxon>Bacillariophyceae</taxon>
        <taxon>Bacillariophycidae</taxon>
        <taxon>Bacillariales</taxon>
        <taxon>Bacillariaceae</taxon>
        <taxon>Fragilariopsis</taxon>
    </lineage>
</organism>
<feature type="region of interest" description="Disordered" evidence="1">
    <location>
        <begin position="1"/>
        <end position="34"/>
    </location>
</feature>
<reference evidence="2 3" key="1">
    <citation type="submission" date="2016-09" db="EMBL/GenBank/DDBJ databases">
        <title>Extensive genetic diversity and differential bi-allelic expression allows diatom success in the polar Southern Ocean.</title>
        <authorList>
            <consortium name="DOE Joint Genome Institute"/>
            <person name="Mock T."/>
            <person name="Otillar R.P."/>
            <person name="Strauss J."/>
            <person name="Dupont C."/>
            <person name="Frickenhaus S."/>
            <person name="Maumus F."/>
            <person name="Mcmullan M."/>
            <person name="Sanges R."/>
            <person name="Schmutz J."/>
            <person name="Toseland A."/>
            <person name="Valas R."/>
            <person name="Veluchamy A."/>
            <person name="Ward B.J."/>
            <person name="Allen A."/>
            <person name="Barry K."/>
            <person name="Falciatore A."/>
            <person name="Ferrante M."/>
            <person name="Fortunato A.E."/>
            <person name="Gloeckner G."/>
            <person name="Gruber A."/>
            <person name="Hipkin R."/>
            <person name="Janech M."/>
            <person name="Kroth P."/>
            <person name="Leese F."/>
            <person name="Lindquist E."/>
            <person name="Lyon B.R."/>
            <person name="Martin J."/>
            <person name="Mayer C."/>
            <person name="Parker M."/>
            <person name="Quesneville H."/>
            <person name="Raymond J."/>
            <person name="Uhlig C."/>
            <person name="Valentin K.U."/>
            <person name="Worden A.Z."/>
            <person name="Armbrust E.V."/>
            <person name="Bowler C."/>
            <person name="Green B."/>
            <person name="Moulton V."/>
            <person name="Van Oosterhout C."/>
            <person name="Grigoriev I."/>
        </authorList>
    </citation>
    <scope>NUCLEOTIDE SEQUENCE [LARGE SCALE GENOMIC DNA]</scope>
    <source>
        <strain evidence="2 3">CCMP1102</strain>
    </source>
</reference>
<gene>
    <name evidence="2" type="ORF">FRACYDRAFT_236218</name>
</gene>
<dbReference type="EMBL" id="KV784355">
    <property type="protein sequence ID" value="OEU20148.1"/>
    <property type="molecule type" value="Genomic_DNA"/>
</dbReference>
<dbReference type="KEGG" id="fcy:FRACYDRAFT_236218"/>
<accession>A0A1E7FPR3</accession>
<evidence type="ECO:0000313" key="3">
    <source>
        <dbReference type="Proteomes" id="UP000095751"/>
    </source>
</evidence>
<dbReference type="AlphaFoldDB" id="A0A1E7FPR3"/>
<dbReference type="InParanoid" id="A0A1E7FPR3"/>